<evidence type="ECO:0000313" key="5">
    <source>
        <dbReference type="Proteomes" id="UP001183226"/>
    </source>
</evidence>
<organism evidence="4 5">
    <name type="scientific">Streptomonospora wellingtoniae</name>
    <dbReference type="NCBI Taxonomy" id="3075544"/>
    <lineage>
        <taxon>Bacteria</taxon>
        <taxon>Bacillati</taxon>
        <taxon>Actinomycetota</taxon>
        <taxon>Actinomycetes</taxon>
        <taxon>Streptosporangiales</taxon>
        <taxon>Nocardiopsidaceae</taxon>
        <taxon>Streptomonospora</taxon>
    </lineage>
</organism>
<feature type="transmembrane region" description="Helical" evidence="2">
    <location>
        <begin position="356"/>
        <end position="380"/>
    </location>
</feature>
<dbReference type="InterPro" id="IPR007349">
    <property type="entry name" value="DUF418"/>
</dbReference>
<comment type="caution">
    <text evidence="4">The sequence shown here is derived from an EMBL/GenBank/DDBJ whole genome shotgun (WGS) entry which is preliminary data.</text>
</comment>
<feature type="transmembrane region" description="Helical" evidence="2">
    <location>
        <begin position="251"/>
        <end position="272"/>
    </location>
</feature>
<protein>
    <submittedName>
        <fullName evidence="4">DUF418 domain-containing protein</fullName>
    </submittedName>
</protein>
<accession>A0ABU2KWQ6</accession>
<evidence type="ECO:0000256" key="2">
    <source>
        <dbReference type="SAM" id="Phobius"/>
    </source>
</evidence>
<proteinExistence type="predicted"/>
<dbReference type="Pfam" id="PF04235">
    <property type="entry name" value="DUF418"/>
    <property type="match status" value="1"/>
</dbReference>
<feature type="domain" description="DUF418" evidence="3">
    <location>
        <begin position="337"/>
        <end position="430"/>
    </location>
</feature>
<feature type="transmembrane region" description="Helical" evidence="2">
    <location>
        <begin position="117"/>
        <end position="136"/>
    </location>
</feature>
<dbReference type="RefSeq" id="WP_311546229.1">
    <property type="nucleotide sequence ID" value="NZ_JAVREK010000018.1"/>
</dbReference>
<keyword evidence="2" id="KW-0472">Membrane</keyword>
<feature type="compositionally biased region" description="Low complexity" evidence="1">
    <location>
        <begin position="27"/>
        <end position="41"/>
    </location>
</feature>
<reference evidence="5" key="1">
    <citation type="submission" date="2023-07" db="EMBL/GenBank/DDBJ databases">
        <title>30 novel species of actinomycetes from the DSMZ collection.</title>
        <authorList>
            <person name="Nouioui I."/>
        </authorList>
    </citation>
    <scope>NUCLEOTIDE SEQUENCE [LARGE SCALE GENOMIC DNA]</scope>
    <source>
        <strain evidence="5">DSM 45055</strain>
    </source>
</reference>
<feature type="transmembrane region" description="Helical" evidence="2">
    <location>
        <begin position="218"/>
        <end position="239"/>
    </location>
</feature>
<keyword evidence="2" id="KW-1133">Transmembrane helix</keyword>
<feature type="transmembrane region" description="Helical" evidence="2">
    <location>
        <begin position="400"/>
        <end position="417"/>
    </location>
</feature>
<evidence type="ECO:0000256" key="1">
    <source>
        <dbReference type="SAM" id="MobiDB-lite"/>
    </source>
</evidence>
<name>A0ABU2KWQ6_9ACTN</name>
<evidence type="ECO:0000313" key="4">
    <source>
        <dbReference type="EMBL" id="MDT0303736.1"/>
    </source>
</evidence>
<dbReference type="EMBL" id="JAVREK010000018">
    <property type="protein sequence ID" value="MDT0303736.1"/>
    <property type="molecule type" value="Genomic_DNA"/>
</dbReference>
<feature type="transmembrane region" description="Helical" evidence="2">
    <location>
        <begin position="142"/>
        <end position="160"/>
    </location>
</feature>
<dbReference type="Proteomes" id="UP001183226">
    <property type="component" value="Unassembled WGS sequence"/>
</dbReference>
<gene>
    <name evidence="4" type="ORF">RM446_16600</name>
</gene>
<feature type="transmembrane region" description="Helical" evidence="2">
    <location>
        <begin position="332"/>
        <end position="349"/>
    </location>
</feature>
<keyword evidence="2" id="KW-0812">Transmembrane</keyword>
<evidence type="ECO:0000259" key="3">
    <source>
        <dbReference type="Pfam" id="PF04235"/>
    </source>
</evidence>
<feature type="region of interest" description="Disordered" evidence="1">
    <location>
        <begin position="1"/>
        <end position="41"/>
    </location>
</feature>
<feature type="transmembrane region" description="Helical" evidence="2">
    <location>
        <begin position="167"/>
        <end position="185"/>
    </location>
</feature>
<sequence length="438" mass="44408">MSNSTSTSPRGGSGDGADPSAAPPATAPDARAPATPPAAAAPRPRLVGVDVARGLAVLGMFVIHVGLGWSLGADGANHFTDLVSGRSAALFAVLAGVSIALLSGGSTPVQGRAMGVALWRVVVRGLLVLPVGVGLTMLGTPVAVILAYYAAFFVLAVPLIDERWKVVAGTAAILAVAGPVASFWLRSLIADGPLARPAALVDAYDPLVALSGSGLLDLLVTGSYPAMTWLPYVLAGLAVGRLDLTSLRVRAGLLATGSALAALGYGLSWVAMNPMGGRARLEAGYSAAAMADHGGYTSTAQAMAEGFAGTVPVNDWVWLLTALPHSGTPLELAGAGGIAIAVLGLCLLAEPALRWVGYPLAAVGSLALTVYVGHVLLIWVAEYGLWQGTPLEWVTDDLGLTLLVAALGGATLWRLAVGRGPLEWPLHVLSSGAAKRIP</sequence>
<feature type="transmembrane region" description="Helical" evidence="2">
    <location>
        <begin position="51"/>
        <end position="71"/>
    </location>
</feature>
<feature type="transmembrane region" description="Helical" evidence="2">
    <location>
        <begin position="83"/>
        <end position="105"/>
    </location>
</feature>
<keyword evidence="5" id="KW-1185">Reference proteome</keyword>